<dbReference type="Pfam" id="PF09661">
    <property type="entry name" value="DUF2398"/>
    <property type="match status" value="1"/>
</dbReference>
<organism evidence="1 2">
    <name type="scientific">Novibacillus thermophilus</name>
    <dbReference type="NCBI Taxonomy" id="1471761"/>
    <lineage>
        <taxon>Bacteria</taxon>
        <taxon>Bacillati</taxon>
        <taxon>Bacillota</taxon>
        <taxon>Bacilli</taxon>
        <taxon>Bacillales</taxon>
        <taxon>Thermoactinomycetaceae</taxon>
        <taxon>Novibacillus</taxon>
    </lineage>
</organism>
<reference evidence="1 2" key="1">
    <citation type="journal article" date="2015" name="Int. J. Syst. Evol. Microbiol.">
        <title>Novibacillus thermophilus gen. nov., sp. nov., a Gram-staining-negative and moderately thermophilic member of the family Thermoactinomycetaceae.</title>
        <authorList>
            <person name="Yang G."/>
            <person name="Chen J."/>
            <person name="Zhou S."/>
        </authorList>
    </citation>
    <scope>NUCLEOTIDE SEQUENCE [LARGE SCALE GENOMIC DNA]</scope>
    <source>
        <strain evidence="1 2">SG-1</strain>
    </source>
</reference>
<dbReference type="KEGG" id="ntr:B0W44_11030"/>
<dbReference type="OrthoDB" id="1654131at2"/>
<dbReference type="STRING" id="1471761.B0W44_11030"/>
<sequence length="393" mass="47125">MERDLFDEKAREALSLLFERFWVLRDHDPEGYQLIREREKVLTRYIEDKFGFRLIVHRYFIKMEKTPVEPKPWMGISSFQKPMDYAILCCALAFLEEKAVDEQFLLSTICEDIQGMYPGELGIDWTNYEHRKSLVRVIRFLTDYHLLETIDGETDRFALDEEQEVLYEVTVYSRYFMRSYPKDLFQYESVEDILQAEWDQQRDGERRKRVYRQLMFSPVVYRKGNDDPDFYYIRNMQRRLRDDLESHTPFRLEIFKNAAMLTIPENKSVFTLFPGQRAIHDLVLQLAKVLREKRKTHPPNEMGEIHLTPGEFHDRVRELKTRFSHGWSKQYREATEEAIADELIAVMAEWEMLHTEGDTGMIVIRPLAGRVTGDYPSDYYDKWQEAKQDDTRE</sequence>
<accession>A0A1U9K887</accession>
<dbReference type="InterPro" id="IPR013494">
    <property type="entry name" value="CHP02678"/>
</dbReference>
<dbReference type="AlphaFoldDB" id="A0A1U9K887"/>
<proteinExistence type="predicted"/>
<name>A0A1U9K887_9BACL</name>
<keyword evidence="2" id="KW-1185">Reference proteome</keyword>
<evidence type="ECO:0000313" key="1">
    <source>
        <dbReference type="EMBL" id="AQS56216.1"/>
    </source>
</evidence>
<dbReference type="RefSeq" id="WP_077720076.1">
    <property type="nucleotide sequence ID" value="NZ_CP019699.1"/>
</dbReference>
<protein>
    <submittedName>
        <fullName evidence="1">TIGR02678 family protein</fullName>
    </submittedName>
</protein>
<gene>
    <name evidence="1" type="ORF">B0W44_11030</name>
</gene>
<dbReference type="NCBIfam" id="TIGR02678">
    <property type="entry name" value="TIGR02678 family protein"/>
    <property type="match status" value="1"/>
</dbReference>
<evidence type="ECO:0000313" key="2">
    <source>
        <dbReference type="Proteomes" id="UP000188603"/>
    </source>
</evidence>
<dbReference type="EMBL" id="CP019699">
    <property type="protein sequence ID" value="AQS56216.1"/>
    <property type="molecule type" value="Genomic_DNA"/>
</dbReference>
<dbReference type="Proteomes" id="UP000188603">
    <property type="component" value="Chromosome"/>
</dbReference>